<dbReference type="PANTHER" id="PTHR43215:SF14">
    <property type="entry name" value="RADIAL SPOKE HEAD 1 HOMOLOG"/>
    <property type="match status" value="1"/>
</dbReference>
<dbReference type="AlphaFoldDB" id="A0A380JC76"/>
<keyword evidence="4" id="KW-1185">Reference proteome</keyword>
<organism evidence="3 4">
    <name type="scientific">Streptococcus downei MFe28</name>
    <dbReference type="NCBI Taxonomy" id="764290"/>
    <lineage>
        <taxon>Bacteria</taxon>
        <taxon>Bacillati</taxon>
        <taxon>Bacillota</taxon>
        <taxon>Bacilli</taxon>
        <taxon>Lactobacillales</taxon>
        <taxon>Streptococcaceae</taxon>
        <taxon>Streptococcus</taxon>
    </lineage>
</organism>
<proteinExistence type="predicted"/>
<keyword evidence="2" id="KW-1133">Transmembrane helix</keyword>
<accession>A0A380JC76</accession>
<protein>
    <submittedName>
        <fullName evidence="3">Signal peptide</fullName>
    </submittedName>
</protein>
<evidence type="ECO:0000313" key="4">
    <source>
        <dbReference type="Proteomes" id="UP000254082"/>
    </source>
</evidence>
<sequence>MARKTKLKRHKNNKDLLKTYLGQLTRERLEWAAVIILLLCALSVLKMPFGSHKTLKFDKDKIVYVGRVKNNKMNGQGKLTYKNGDQYQGQFVNGQFEGQGTFRSKTGWSYKGEFSKGQANGKGTLTTADGKKYSGRFKQGIYQK</sequence>
<feature type="transmembrane region" description="Helical" evidence="2">
    <location>
        <begin position="31"/>
        <end position="49"/>
    </location>
</feature>
<evidence type="ECO:0000256" key="2">
    <source>
        <dbReference type="SAM" id="Phobius"/>
    </source>
</evidence>
<dbReference type="InterPro" id="IPR014590">
    <property type="entry name" value="UCP034300_MORN_rpt-cont"/>
</dbReference>
<dbReference type="OrthoDB" id="2593410at2"/>
<keyword evidence="1" id="KW-0677">Repeat</keyword>
<gene>
    <name evidence="3" type="ORF">NCTC11391_00473</name>
</gene>
<keyword evidence="2" id="KW-0812">Transmembrane</keyword>
<dbReference type="Gene3D" id="2.20.110.10">
    <property type="entry name" value="Histone H3 K4-specific methyltransferase SET7/9 N-terminal domain"/>
    <property type="match status" value="2"/>
</dbReference>
<dbReference type="PIRSF" id="PIRSF034300">
    <property type="entry name" value="UCP034300"/>
    <property type="match status" value="1"/>
</dbReference>
<reference evidence="3 4" key="1">
    <citation type="submission" date="2018-06" db="EMBL/GenBank/DDBJ databases">
        <authorList>
            <consortium name="Pathogen Informatics"/>
            <person name="Doyle S."/>
        </authorList>
    </citation>
    <scope>NUCLEOTIDE SEQUENCE [LARGE SCALE GENOMIC DNA]</scope>
    <source>
        <strain evidence="4">NCTC 11391</strain>
    </source>
</reference>
<dbReference type="PANTHER" id="PTHR43215">
    <property type="entry name" value="RADIAL SPOKE HEAD 1 HOMOLOG"/>
    <property type="match status" value="1"/>
</dbReference>
<evidence type="ECO:0000256" key="1">
    <source>
        <dbReference type="ARBA" id="ARBA00022737"/>
    </source>
</evidence>
<name>A0A380JC76_STRDO</name>
<dbReference type="EMBL" id="UHFA01000002">
    <property type="protein sequence ID" value="SUN35453.1"/>
    <property type="molecule type" value="Genomic_DNA"/>
</dbReference>
<dbReference type="SMART" id="SM00698">
    <property type="entry name" value="MORN"/>
    <property type="match status" value="3"/>
</dbReference>
<keyword evidence="2" id="KW-0472">Membrane</keyword>
<dbReference type="Proteomes" id="UP000254082">
    <property type="component" value="Unassembled WGS sequence"/>
</dbReference>
<dbReference type="Pfam" id="PF02493">
    <property type="entry name" value="MORN"/>
    <property type="match status" value="3"/>
</dbReference>
<evidence type="ECO:0000313" key="3">
    <source>
        <dbReference type="EMBL" id="SUN35453.1"/>
    </source>
</evidence>
<dbReference type="InterPro" id="IPR003409">
    <property type="entry name" value="MORN"/>
</dbReference>
<dbReference type="RefSeq" id="WP_003001313.1">
    <property type="nucleotide sequence ID" value="NZ_UHFA01000002.1"/>
</dbReference>
<dbReference type="SUPFAM" id="SSF82185">
    <property type="entry name" value="Histone H3 K4-specific methyltransferase SET7/9 N-terminal domain"/>
    <property type="match status" value="1"/>
</dbReference>